<feature type="non-terminal residue" evidence="1">
    <location>
        <position position="1"/>
    </location>
</feature>
<dbReference type="EMBL" id="JAUOPB010000284">
    <property type="protein sequence ID" value="MDO6425118.1"/>
    <property type="molecule type" value="Genomic_DNA"/>
</dbReference>
<comment type="caution">
    <text evidence="1">The sequence shown here is derived from an EMBL/GenBank/DDBJ whole genome shotgun (WGS) entry which is preliminary data.</text>
</comment>
<accession>A0AAW7XBT2</accession>
<organism evidence="1 2">
    <name type="scientific">Saccharophagus degradans</name>
    <dbReference type="NCBI Taxonomy" id="86304"/>
    <lineage>
        <taxon>Bacteria</taxon>
        <taxon>Pseudomonadati</taxon>
        <taxon>Pseudomonadota</taxon>
        <taxon>Gammaproteobacteria</taxon>
        <taxon>Cellvibrionales</taxon>
        <taxon>Cellvibrionaceae</taxon>
        <taxon>Saccharophagus</taxon>
    </lineage>
</organism>
<dbReference type="Proteomes" id="UP001169760">
    <property type="component" value="Unassembled WGS sequence"/>
</dbReference>
<protein>
    <submittedName>
        <fullName evidence="1">Uncharacterized protein</fullName>
    </submittedName>
</protein>
<dbReference type="AlphaFoldDB" id="A0AAW7XBT2"/>
<name>A0AAW7XBT2_9GAMM</name>
<evidence type="ECO:0000313" key="1">
    <source>
        <dbReference type="EMBL" id="MDO6425118.1"/>
    </source>
</evidence>
<gene>
    <name evidence="1" type="ORF">Q4521_21750</name>
</gene>
<reference evidence="1" key="1">
    <citation type="submission" date="2023-07" db="EMBL/GenBank/DDBJ databases">
        <title>Genome content predicts the carbon catabolic preferences of heterotrophic bacteria.</title>
        <authorList>
            <person name="Gralka M."/>
        </authorList>
    </citation>
    <scope>NUCLEOTIDE SEQUENCE</scope>
    <source>
        <strain evidence="1">I3M17_2</strain>
    </source>
</reference>
<sequence>AMYWSLHADLDLEGDAIKANKYGRGQELLKLMDDNIENLFRVQRQVTTSFIAYEEEGDAVNAWEDYSEDSLKMARDID</sequence>
<proteinExistence type="predicted"/>
<evidence type="ECO:0000313" key="2">
    <source>
        <dbReference type="Proteomes" id="UP001169760"/>
    </source>
</evidence>
<dbReference type="RefSeq" id="WP_303494527.1">
    <property type="nucleotide sequence ID" value="NZ_JAUOPB010000284.1"/>
</dbReference>